<dbReference type="Proteomes" id="UP000562492">
    <property type="component" value="Unassembled WGS sequence"/>
</dbReference>
<protein>
    <recommendedName>
        <fullName evidence="4">DUF4148 domain-containing protein</fullName>
    </recommendedName>
</protein>
<evidence type="ECO:0000313" key="2">
    <source>
        <dbReference type="EMBL" id="MBB6577335.1"/>
    </source>
</evidence>
<evidence type="ECO:0000256" key="1">
    <source>
        <dbReference type="SAM" id="SignalP"/>
    </source>
</evidence>
<organism evidence="2 3">
    <name type="scientific">Comamonas odontotermitis</name>
    <dbReference type="NCBI Taxonomy" id="379895"/>
    <lineage>
        <taxon>Bacteria</taxon>
        <taxon>Pseudomonadati</taxon>
        <taxon>Pseudomonadota</taxon>
        <taxon>Betaproteobacteria</taxon>
        <taxon>Burkholderiales</taxon>
        <taxon>Comamonadaceae</taxon>
        <taxon>Comamonas</taxon>
    </lineage>
</organism>
<feature type="signal peptide" evidence="1">
    <location>
        <begin position="1"/>
        <end position="25"/>
    </location>
</feature>
<dbReference type="RefSeq" id="WP_184706623.1">
    <property type="nucleotide sequence ID" value="NZ_JACHKZ010000006.1"/>
</dbReference>
<feature type="chain" id="PRO_5045168972" description="DUF4148 domain-containing protein" evidence="1">
    <location>
        <begin position="26"/>
        <end position="107"/>
    </location>
</feature>
<dbReference type="InterPro" id="IPR025421">
    <property type="entry name" value="DUF4148"/>
</dbReference>
<gene>
    <name evidence="2" type="ORF">HNP33_001390</name>
</gene>
<evidence type="ECO:0000313" key="3">
    <source>
        <dbReference type="Proteomes" id="UP000562492"/>
    </source>
</evidence>
<comment type="caution">
    <text evidence="2">The sequence shown here is derived from an EMBL/GenBank/DDBJ whole genome shotgun (WGS) entry which is preliminary data.</text>
</comment>
<accession>A0ABR6RDV1</accession>
<name>A0ABR6RDV1_9BURK</name>
<reference evidence="2 3" key="1">
    <citation type="submission" date="2020-08" db="EMBL/GenBank/DDBJ databases">
        <title>Functional genomics of gut bacteria from endangered species of beetles.</title>
        <authorList>
            <person name="Carlos-Shanley C."/>
        </authorList>
    </citation>
    <scope>NUCLEOTIDE SEQUENCE [LARGE SCALE GENOMIC DNA]</scope>
    <source>
        <strain evidence="2 3">S00124</strain>
    </source>
</reference>
<dbReference type="EMBL" id="JACHKZ010000006">
    <property type="protein sequence ID" value="MBB6577335.1"/>
    <property type="molecule type" value="Genomic_DNA"/>
</dbReference>
<keyword evidence="1" id="KW-0732">Signal</keyword>
<dbReference type="Pfam" id="PF13663">
    <property type="entry name" value="DUF4148"/>
    <property type="match status" value="1"/>
</dbReference>
<keyword evidence="3" id="KW-1185">Reference proteome</keyword>
<evidence type="ECO:0008006" key="4">
    <source>
        <dbReference type="Google" id="ProtNLM"/>
    </source>
</evidence>
<sequence>MKNARNFSMAAMAAALMMGAGVAQANPFEGDQAIAPKAVVSTLSRAQVQAELVAAQRDGSMPLVGDRINTYSGERQTSTLSRAEVQAQAHQALVAGKLPQGNGSFGE</sequence>
<proteinExistence type="predicted"/>